<dbReference type="OrthoDB" id="8687017at2"/>
<dbReference type="Proteomes" id="UP000277294">
    <property type="component" value="Unassembled WGS sequence"/>
</dbReference>
<organism evidence="1 2">
    <name type="scientific">Pigmentiphaga humi</name>
    <dbReference type="NCBI Taxonomy" id="2478468"/>
    <lineage>
        <taxon>Bacteria</taxon>
        <taxon>Pseudomonadati</taxon>
        <taxon>Pseudomonadota</taxon>
        <taxon>Betaproteobacteria</taxon>
        <taxon>Burkholderiales</taxon>
        <taxon>Alcaligenaceae</taxon>
        <taxon>Pigmentiphaga</taxon>
    </lineage>
</organism>
<reference evidence="1 2" key="1">
    <citation type="submission" date="2018-10" db="EMBL/GenBank/DDBJ databases">
        <authorList>
            <person name="Criscuolo A."/>
        </authorList>
    </citation>
    <scope>NUCLEOTIDE SEQUENCE [LARGE SCALE GENOMIC DNA]</scope>
    <source>
        <strain evidence="1">DnA1</strain>
    </source>
</reference>
<dbReference type="AlphaFoldDB" id="A0A3P4B5M9"/>
<keyword evidence="2" id="KW-1185">Reference proteome</keyword>
<evidence type="ECO:0000313" key="2">
    <source>
        <dbReference type="Proteomes" id="UP000277294"/>
    </source>
</evidence>
<accession>A0A3P4B5M9</accession>
<dbReference type="RefSeq" id="WP_124081202.1">
    <property type="nucleotide sequence ID" value="NZ_UWPJ01000027.1"/>
</dbReference>
<name>A0A3P4B5M9_9BURK</name>
<proteinExistence type="predicted"/>
<gene>
    <name evidence="1" type="ORF">PIGHUM_03700</name>
</gene>
<dbReference type="EMBL" id="UWPJ01000027">
    <property type="protein sequence ID" value="VCU71614.1"/>
    <property type="molecule type" value="Genomic_DNA"/>
</dbReference>
<sequence length="73" mass="8335">MGLFMNPRRQPDDTRGSYNRRRAPWLVLAAIVCSGYILTKGYPSNTAWIAMFVLWLAAIMSVASADWSDLRRK</sequence>
<protein>
    <submittedName>
        <fullName evidence="1">Uncharacterized protein</fullName>
    </submittedName>
</protein>
<evidence type="ECO:0000313" key="1">
    <source>
        <dbReference type="EMBL" id="VCU71614.1"/>
    </source>
</evidence>